<dbReference type="GO" id="GO:0051301">
    <property type="term" value="P:cell division"/>
    <property type="evidence" value="ECO:0007669"/>
    <property type="project" value="UniProtKB-KW"/>
</dbReference>
<evidence type="ECO:0000256" key="3">
    <source>
        <dbReference type="ARBA" id="ARBA00004629"/>
    </source>
</evidence>
<evidence type="ECO:0000256" key="5">
    <source>
        <dbReference type="ARBA" id="ARBA00022454"/>
    </source>
</evidence>
<evidence type="ECO:0000313" key="22">
    <source>
        <dbReference type="Proteomes" id="UP001153365"/>
    </source>
</evidence>
<proteinExistence type="inferred from homology"/>
<dbReference type="AlphaFoldDB" id="A0AAV0B1M6"/>
<keyword evidence="13" id="KW-0206">Cytoskeleton</keyword>
<evidence type="ECO:0000256" key="7">
    <source>
        <dbReference type="ARBA" id="ARBA00022618"/>
    </source>
</evidence>
<feature type="compositionally biased region" description="Basic and acidic residues" evidence="20">
    <location>
        <begin position="35"/>
        <end position="51"/>
    </location>
</feature>
<reference evidence="21" key="1">
    <citation type="submission" date="2022-06" db="EMBL/GenBank/DDBJ databases">
        <authorList>
            <consortium name="SYNGENTA / RWTH Aachen University"/>
        </authorList>
    </citation>
    <scope>NUCLEOTIDE SEQUENCE</scope>
</reference>
<keyword evidence="9" id="KW-0498">Mitosis</keyword>
<evidence type="ECO:0000256" key="6">
    <source>
        <dbReference type="ARBA" id="ARBA00022490"/>
    </source>
</evidence>
<dbReference type="GO" id="GO:0000278">
    <property type="term" value="P:mitotic cell cycle"/>
    <property type="evidence" value="ECO:0007669"/>
    <property type="project" value="InterPro"/>
</dbReference>
<feature type="compositionally biased region" description="Basic and acidic residues" evidence="20">
    <location>
        <begin position="244"/>
        <end position="266"/>
    </location>
</feature>
<keyword evidence="11" id="KW-0995">Kinetochore</keyword>
<evidence type="ECO:0000256" key="2">
    <source>
        <dbReference type="ARBA" id="ARBA00004186"/>
    </source>
</evidence>
<keyword evidence="14" id="KW-0539">Nucleus</keyword>
<keyword evidence="6" id="KW-0963">Cytoplasm</keyword>
<organism evidence="21 22">
    <name type="scientific">Phakopsora pachyrhizi</name>
    <name type="common">Asian soybean rust disease fungus</name>
    <dbReference type="NCBI Taxonomy" id="170000"/>
    <lineage>
        <taxon>Eukaryota</taxon>
        <taxon>Fungi</taxon>
        <taxon>Dikarya</taxon>
        <taxon>Basidiomycota</taxon>
        <taxon>Pucciniomycotina</taxon>
        <taxon>Pucciniomycetes</taxon>
        <taxon>Pucciniales</taxon>
        <taxon>Phakopsoraceae</taxon>
        <taxon>Phakopsora</taxon>
    </lineage>
</organism>
<protein>
    <recommendedName>
        <fullName evidence="17">DASH complex subunit DUO1</fullName>
    </recommendedName>
    <alternativeName>
        <fullName evidence="18">Outer kinetochore protein DUO1</fullName>
    </alternativeName>
</protein>
<dbReference type="GO" id="GO:0072686">
    <property type="term" value="C:mitotic spindle"/>
    <property type="evidence" value="ECO:0007669"/>
    <property type="project" value="InterPro"/>
</dbReference>
<evidence type="ECO:0000256" key="16">
    <source>
        <dbReference type="ARBA" id="ARBA00023328"/>
    </source>
</evidence>
<gene>
    <name evidence="21" type="ORF">PPACK8108_LOCUS11219</name>
</gene>
<evidence type="ECO:0000256" key="12">
    <source>
        <dbReference type="ARBA" id="ARBA00023054"/>
    </source>
</evidence>
<accession>A0AAV0B1M6</accession>
<feature type="compositionally biased region" description="Low complexity" evidence="20">
    <location>
        <begin position="54"/>
        <end position="69"/>
    </location>
</feature>
<feature type="region of interest" description="Disordered" evidence="20">
    <location>
        <begin position="27"/>
        <end position="136"/>
    </location>
</feature>
<feature type="coiled-coil region" evidence="19">
    <location>
        <begin position="154"/>
        <end position="181"/>
    </location>
</feature>
<keyword evidence="8" id="KW-0493">Microtubule</keyword>
<dbReference type="InterPro" id="IPR013960">
    <property type="entry name" value="DASH_Duo1"/>
</dbReference>
<keyword evidence="7" id="KW-0132">Cell division</keyword>
<dbReference type="GO" id="GO:0042729">
    <property type="term" value="C:DASH complex"/>
    <property type="evidence" value="ECO:0007669"/>
    <property type="project" value="InterPro"/>
</dbReference>
<evidence type="ECO:0000256" key="13">
    <source>
        <dbReference type="ARBA" id="ARBA00023212"/>
    </source>
</evidence>
<feature type="compositionally biased region" description="Low complexity" evidence="20">
    <location>
        <begin position="302"/>
        <end position="311"/>
    </location>
</feature>
<evidence type="ECO:0000256" key="8">
    <source>
        <dbReference type="ARBA" id="ARBA00022701"/>
    </source>
</evidence>
<evidence type="ECO:0000256" key="4">
    <source>
        <dbReference type="ARBA" id="ARBA00005366"/>
    </source>
</evidence>
<dbReference type="EMBL" id="CALTRL010002589">
    <property type="protein sequence ID" value="CAH7676121.1"/>
    <property type="molecule type" value="Genomic_DNA"/>
</dbReference>
<feature type="compositionally biased region" description="Gly residues" evidence="20">
    <location>
        <begin position="291"/>
        <end position="301"/>
    </location>
</feature>
<comment type="similarity">
    <text evidence="4">Belongs to the DASH complex DUO1 family.</text>
</comment>
<evidence type="ECO:0000256" key="1">
    <source>
        <dbReference type="ARBA" id="ARBA00004123"/>
    </source>
</evidence>
<dbReference type="PANTHER" id="PTHR28216">
    <property type="entry name" value="DASH COMPLEX SUBUNIT DUO1"/>
    <property type="match status" value="1"/>
</dbReference>
<dbReference type="GO" id="GO:0005874">
    <property type="term" value="C:microtubule"/>
    <property type="evidence" value="ECO:0007669"/>
    <property type="project" value="UniProtKB-KW"/>
</dbReference>
<feature type="compositionally biased region" description="Acidic residues" evidence="20">
    <location>
        <begin position="96"/>
        <end position="110"/>
    </location>
</feature>
<evidence type="ECO:0000256" key="15">
    <source>
        <dbReference type="ARBA" id="ARBA00023306"/>
    </source>
</evidence>
<feature type="compositionally biased region" description="Polar residues" evidence="20">
    <location>
        <begin position="75"/>
        <end position="88"/>
    </location>
</feature>
<sequence>MEKSQTSSKTSGALNLEADFINDSISFDLDDDSFDIDRSNVEPNKRFKSDKPISSSSSSSFPNLFSSTSRLDQRFLNSDNFRTRSNVGDQAGVDEGMAEGEEEGANDESMSEMTPRPNKKKQRQVEESNDLPSKFKWDKEVERNLKLEREKDWLERMNGMLENVADQMDGIKDKFKNVQRATETSHSLLDLYSRILTQTEHTRELISNPDWQGLTADFNRQAKVKEEAAAKAAEEEERRLRIIKEQEEKHEKERLERERLEAEAQKRSKSTRFNPSTRGSIRGTTRSNNLGGSGSGSIIGRGRGRGSINSNHSLRSQTKIGKFNKK</sequence>
<keyword evidence="16" id="KW-0137">Centromere</keyword>
<evidence type="ECO:0000313" key="21">
    <source>
        <dbReference type="EMBL" id="CAH7676121.1"/>
    </source>
</evidence>
<evidence type="ECO:0000256" key="17">
    <source>
        <dbReference type="ARBA" id="ARBA00044152"/>
    </source>
</evidence>
<keyword evidence="22" id="KW-1185">Reference proteome</keyword>
<name>A0AAV0B1M6_PHAPC</name>
<evidence type="ECO:0000256" key="9">
    <source>
        <dbReference type="ARBA" id="ARBA00022776"/>
    </source>
</evidence>
<evidence type="ECO:0000256" key="20">
    <source>
        <dbReference type="SAM" id="MobiDB-lite"/>
    </source>
</evidence>
<evidence type="ECO:0000256" key="11">
    <source>
        <dbReference type="ARBA" id="ARBA00022838"/>
    </source>
</evidence>
<comment type="subcellular location">
    <subcellularLocation>
        <location evidence="3">Chromosome</location>
        <location evidence="3">Centromere</location>
        <location evidence="3">Kinetochore</location>
    </subcellularLocation>
    <subcellularLocation>
        <location evidence="2">Cytoplasm</location>
        <location evidence="2">Cytoskeleton</location>
        <location evidence="2">Spindle</location>
    </subcellularLocation>
    <subcellularLocation>
        <location evidence="1">Nucleus</location>
    </subcellularLocation>
</comment>
<evidence type="ECO:0000256" key="14">
    <source>
        <dbReference type="ARBA" id="ARBA00023242"/>
    </source>
</evidence>
<dbReference type="GO" id="GO:0007059">
    <property type="term" value="P:chromosome segregation"/>
    <property type="evidence" value="ECO:0007669"/>
    <property type="project" value="UniProtKB-KW"/>
</dbReference>
<feature type="compositionally biased region" description="Polar residues" evidence="20">
    <location>
        <begin position="271"/>
        <end position="285"/>
    </location>
</feature>
<keyword evidence="5" id="KW-0158">Chromosome</keyword>
<dbReference type="PANTHER" id="PTHR28216:SF1">
    <property type="entry name" value="DASH COMPLEX SUBUNIT DUO1"/>
    <property type="match status" value="1"/>
</dbReference>
<evidence type="ECO:0000256" key="19">
    <source>
        <dbReference type="SAM" id="Coils"/>
    </source>
</evidence>
<dbReference type="Proteomes" id="UP001153365">
    <property type="component" value="Unassembled WGS sequence"/>
</dbReference>
<keyword evidence="12 19" id="KW-0175">Coiled coil</keyword>
<feature type="region of interest" description="Disordered" evidence="20">
    <location>
        <begin position="244"/>
        <end position="326"/>
    </location>
</feature>
<dbReference type="Pfam" id="PF08651">
    <property type="entry name" value="DASH_Duo1"/>
    <property type="match status" value="1"/>
</dbReference>
<keyword evidence="15" id="KW-0131">Cell cycle</keyword>
<keyword evidence="10" id="KW-0159">Chromosome partition</keyword>
<evidence type="ECO:0000256" key="18">
    <source>
        <dbReference type="ARBA" id="ARBA00044358"/>
    </source>
</evidence>
<comment type="caution">
    <text evidence="21">The sequence shown here is derived from an EMBL/GenBank/DDBJ whole genome shotgun (WGS) entry which is preliminary data.</text>
</comment>
<evidence type="ECO:0000256" key="10">
    <source>
        <dbReference type="ARBA" id="ARBA00022829"/>
    </source>
</evidence>